<evidence type="ECO:0000313" key="1">
    <source>
        <dbReference type="EMBL" id="KZS06877.1"/>
    </source>
</evidence>
<dbReference type="AlphaFoldDB" id="A0A164PJ11"/>
<keyword evidence="2" id="KW-1185">Reference proteome</keyword>
<evidence type="ECO:0000313" key="2">
    <source>
        <dbReference type="Proteomes" id="UP000076858"/>
    </source>
</evidence>
<accession>A0A164PJ11</accession>
<comment type="caution">
    <text evidence="1">The sequence shown here is derived from an EMBL/GenBank/DDBJ whole genome shotgun (WGS) entry which is preliminary data.</text>
</comment>
<sequence length="76" mass="9015">MQSRINKECFYRRIVVVPPAVSHLCQPRYTRMIHGTRKKPLKDTIILQAIIQFLEAILVELCLAEWARIDWFPYAD</sequence>
<dbReference type="EMBL" id="LRGB01002580">
    <property type="protein sequence ID" value="KZS06877.1"/>
    <property type="molecule type" value="Genomic_DNA"/>
</dbReference>
<organism evidence="1 2">
    <name type="scientific">Daphnia magna</name>
    <dbReference type="NCBI Taxonomy" id="35525"/>
    <lineage>
        <taxon>Eukaryota</taxon>
        <taxon>Metazoa</taxon>
        <taxon>Ecdysozoa</taxon>
        <taxon>Arthropoda</taxon>
        <taxon>Crustacea</taxon>
        <taxon>Branchiopoda</taxon>
        <taxon>Diplostraca</taxon>
        <taxon>Cladocera</taxon>
        <taxon>Anomopoda</taxon>
        <taxon>Daphniidae</taxon>
        <taxon>Daphnia</taxon>
    </lineage>
</organism>
<protein>
    <submittedName>
        <fullName evidence="1">Uncharacterized protein</fullName>
    </submittedName>
</protein>
<name>A0A164PJ11_9CRUS</name>
<dbReference type="Proteomes" id="UP000076858">
    <property type="component" value="Unassembled WGS sequence"/>
</dbReference>
<reference evidence="1 2" key="1">
    <citation type="submission" date="2016-03" db="EMBL/GenBank/DDBJ databases">
        <title>EvidentialGene: Evidence-directed Construction of Genes on Genomes.</title>
        <authorList>
            <person name="Gilbert D.G."/>
            <person name="Choi J.-H."/>
            <person name="Mockaitis K."/>
            <person name="Colbourne J."/>
            <person name="Pfrender M."/>
        </authorList>
    </citation>
    <scope>NUCLEOTIDE SEQUENCE [LARGE SCALE GENOMIC DNA]</scope>
    <source>
        <strain evidence="1 2">Xinb3</strain>
        <tissue evidence="1">Complete organism</tissue>
    </source>
</reference>
<gene>
    <name evidence="1" type="ORF">APZ42_029416</name>
</gene>
<proteinExistence type="predicted"/>